<name>A0ABD5RR16_9EURY</name>
<dbReference type="EMBL" id="JBHSQH010000001">
    <property type="protein sequence ID" value="MFC5972916.1"/>
    <property type="molecule type" value="Genomic_DNA"/>
</dbReference>
<dbReference type="Proteomes" id="UP001596099">
    <property type="component" value="Unassembled WGS sequence"/>
</dbReference>
<sequence length="248" mass="27192">MSDDADSPDALVALVRALGPHCDAAYALLERPPTAVDEPGVPNPQAVWSDVESAFVPTWTGWTNENSQRRWHRTELPDHLDDLAALADLTRTGVGQWFLHTLALARDDEWVLVAVPHSRFVALSNASRVRAAASDALAPYYAALVDGEETLSWTDGDRTLTIRNGSICVDGDGSGHCWPLSRVEAVERVGERTVRLGWADRSHGPVRRAVGRLLRTPNPPERVVVPDEETRDTVADAIESFRASYEPS</sequence>
<evidence type="ECO:0000313" key="2">
    <source>
        <dbReference type="Proteomes" id="UP001596099"/>
    </source>
</evidence>
<accession>A0ABD5RR16</accession>
<dbReference type="AlphaFoldDB" id="A0ABD5RR16"/>
<dbReference type="RefSeq" id="WP_247416866.1">
    <property type="nucleotide sequence ID" value="NZ_JALLGW010000001.1"/>
</dbReference>
<keyword evidence="2" id="KW-1185">Reference proteome</keyword>
<comment type="caution">
    <text evidence="1">The sequence shown here is derived from an EMBL/GenBank/DDBJ whole genome shotgun (WGS) entry which is preliminary data.</text>
</comment>
<evidence type="ECO:0000313" key="1">
    <source>
        <dbReference type="EMBL" id="MFC5972916.1"/>
    </source>
</evidence>
<protein>
    <submittedName>
        <fullName evidence="1">Uncharacterized protein</fullName>
    </submittedName>
</protein>
<organism evidence="1 2">
    <name type="scientific">Halomarina salina</name>
    <dbReference type="NCBI Taxonomy" id="1872699"/>
    <lineage>
        <taxon>Archaea</taxon>
        <taxon>Methanobacteriati</taxon>
        <taxon>Methanobacteriota</taxon>
        <taxon>Stenosarchaea group</taxon>
        <taxon>Halobacteria</taxon>
        <taxon>Halobacteriales</taxon>
        <taxon>Natronomonadaceae</taxon>
        <taxon>Halomarina</taxon>
    </lineage>
</organism>
<proteinExistence type="predicted"/>
<gene>
    <name evidence="1" type="ORF">ACFPYI_16395</name>
</gene>
<reference evidence="1 2" key="1">
    <citation type="journal article" date="2019" name="Int. J. Syst. Evol. Microbiol.">
        <title>The Global Catalogue of Microorganisms (GCM) 10K type strain sequencing project: providing services to taxonomists for standard genome sequencing and annotation.</title>
        <authorList>
            <consortium name="The Broad Institute Genomics Platform"/>
            <consortium name="The Broad Institute Genome Sequencing Center for Infectious Disease"/>
            <person name="Wu L."/>
            <person name="Ma J."/>
        </authorList>
    </citation>
    <scope>NUCLEOTIDE SEQUENCE [LARGE SCALE GENOMIC DNA]</scope>
    <source>
        <strain evidence="1 2">CGMCC 1.12543</strain>
    </source>
</reference>